<evidence type="ECO:0000256" key="9">
    <source>
        <dbReference type="PROSITE-ProRule" id="PRU01373"/>
    </source>
</evidence>
<gene>
    <name evidence="12" type="ORF">NEISUBOT_03930</name>
</gene>
<dbReference type="AlphaFoldDB" id="A0A9W5IRW4"/>
<reference evidence="12 13" key="1">
    <citation type="submission" date="2010-01" db="EMBL/GenBank/DDBJ databases">
        <authorList>
            <person name="Weinstock G."/>
            <person name="Sodergren E."/>
            <person name="Clifton S."/>
            <person name="Fulton L."/>
            <person name="Fulton B."/>
            <person name="Courtney L."/>
            <person name="Fronick C."/>
            <person name="Harrison M."/>
            <person name="Strong C."/>
            <person name="Farmer C."/>
            <person name="Delahaunty K."/>
            <person name="Markovic C."/>
            <person name="Hall O."/>
            <person name="Minx P."/>
            <person name="Tomlinson C."/>
            <person name="Mitreva M."/>
            <person name="Nelson J."/>
            <person name="Hou S."/>
            <person name="Wollam A."/>
            <person name="Pepin K.H."/>
            <person name="Johnson M."/>
            <person name="Bhonagiri V."/>
            <person name="Nash W.E."/>
            <person name="Warren W."/>
            <person name="Chinwalla A."/>
            <person name="Mardis E.R."/>
            <person name="Wilson R.K."/>
        </authorList>
    </citation>
    <scope>NUCLEOTIDE SEQUENCE [LARGE SCALE GENOMIC DNA]</scope>
    <source>
        <strain evidence="12 13">NJ9703</strain>
    </source>
</reference>
<evidence type="ECO:0000313" key="12">
    <source>
        <dbReference type="EMBL" id="EFC52576.1"/>
    </source>
</evidence>
<evidence type="ECO:0000256" key="4">
    <source>
        <dbReference type="ARBA" id="ARBA00022679"/>
    </source>
</evidence>
<keyword evidence="3" id="KW-0328">Glycosyltransferase</keyword>
<evidence type="ECO:0000259" key="11">
    <source>
        <dbReference type="PROSITE" id="PS52029"/>
    </source>
</evidence>
<dbReference type="CDD" id="cd16913">
    <property type="entry name" value="YkuD_like"/>
    <property type="match status" value="1"/>
</dbReference>
<dbReference type="Proteomes" id="UP000004621">
    <property type="component" value="Unassembled WGS sequence"/>
</dbReference>
<dbReference type="GO" id="GO:0016757">
    <property type="term" value="F:glycosyltransferase activity"/>
    <property type="evidence" value="ECO:0007669"/>
    <property type="project" value="UniProtKB-KW"/>
</dbReference>
<feature type="region of interest" description="Disordered" evidence="10">
    <location>
        <begin position="270"/>
        <end position="368"/>
    </location>
</feature>
<dbReference type="GO" id="GO:0005576">
    <property type="term" value="C:extracellular region"/>
    <property type="evidence" value="ECO:0007669"/>
    <property type="project" value="TreeGrafter"/>
</dbReference>
<feature type="active site" description="Nucleophile" evidence="9">
    <location>
        <position position="156"/>
    </location>
</feature>
<comment type="pathway">
    <text evidence="1 9">Cell wall biogenesis; peptidoglycan biosynthesis.</text>
</comment>
<dbReference type="GO" id="GO:0008360">
    <property type="term" value="P:regulation of cell shape"/>
    <property type="evidence" value="ECO:0007669"/>
    <property type="project" value="UniProtKB-UniRule"/>
</dbReference>
<evidence type="ECO:0000256" key="2">
    <source>
        <dbReference type="ARBA" id="ARBA00005992"/>
    </source>
</evidence>
<dbReference type="PANTHER" id="PTHR30582:SF24">
    <property type="entry name" value="L,D-TRANSPEPTIDASE ERFK_SRFK-RELATED"/>
    <property type="match status" value="1"/>
</dbReference>
<sequence length="368" mass="38596">MRQKLSFQSLQKKDDMKKLFLGLTAALLTSAAAANTLIPDVSPASSGQHVVINITQQRLFLYDNGKLSKIYPVAVGKAMTQTNLGEHKIGAKAYNPVWHIPKSIQKERNDGVKSVPAGPNNPLGPVFVRLGDPKLSLGIHGTNAPASVPGVRSHGCVRMKSPDALEFAKTIATGSPASVIYQMASLNEDANQNLWLAAYRDPYDKKNLDTAALKKSIAAWAKAHGKTIPAARVDAILKGRTGAANCLTCAKGVKLKSPLKSLAWTSGTDAYSKPKVMPKQAPAKDVVLPQGTEIEVDATDDANKAASEPKQSVRPTPVKPAKPAAKPATTPADAPASATKAASEPATAPASAPVKDAPASSEPADLLF</sequence>
<dbReference type="InterPro" id="IPR005490">
    <property type="entry name" value="LD_TPept_cat_dom"/>
</dbReference>
<dbReference type="EMBL" id="ACEO02000003">
    <property type="protein sequence ID" value="EFC52576.1"/>
    <property type="molecule type" value="Genomic_DNA"/>
</dbReference>
<evidence type="ECO:0000256" key="5">
    <source>
        <dbReference type="ARBA" id="ARBA00022801"/>
    </source>
</evidence>
<dbReference type="Pfam" id="PF03734">
    <property type="entry name" value="YkuD"/>
    <property type="match status" value="1"/>
</dbReference>
<protein>
    <submittedName>
        <fullName evidence="12">ErfK/YbiS/YcfS/YnhG</fullName>
    </submittedName>
</protein>
<evidence type="ECO:0000313" key="13">
    <source>
        <dbReference type="Proteomes" id="UP000004621"/>
    </source>
</evidence>
<dbReference type="InterPro" id="IPR050979">
    <property type="entry name" value="LD-transpeptidase"/>
</dbReference>
<evidence type="ECO:0000256" key="10">
    <source>
        <dbReference type="SAM" id="MobiDB-lite"/>
    </source>
</evidence>
<dbReference type="PANTHER" id="PTHR30582">
    <property type="entry name" value="L,D-TRANSPEPTIDASE"/>
    <property type="match status" value="1"/>
</dbReference>
<name>A0A9W5IRW4_NEISU</name>
<proteinExistence type="inferred from homology"/>
<keyword evidence="5" id="KW-0378">Hydrolase</keyword>
<dbReference type="GO" id="GO:0018104">
    <property type="term" value="P:peptidoglycan-protein cross-linking"/>
    <property type="evidence" value="ECO:0007669"/>
    <property type="project" value="TreeGrafter"/>
</dbReference>
<dbReference type="PROSITE" id="PS52029">
    <property type="entry name" value="LD_TPASE"/>
    <property type="match status" value="1"/>
</dbReference>
<dbReference type="Gene3D" id="2.40.440.10">
    <property type="entry name" value="L,D-transpeptidase catalytic domain-like"/>
    <property type="match status" value="1"/>
</dbReference>
<evidence type="ECO:0000256" key="6">
    <source>
        <dbReference type="ARBA" id="ARBA00022960"/>
    </source>
</evidence>
<feature type="compositionally biased region" description="Low complexity" evidence="10">
    <location>
        <begin position="315"/>
        <end position="353"/>
    </location>
</feature>
<keyword evidence="7 9" id="KW-0573">Peptidoglycan synthesis</keyword>
<accession>A0A9W5IRW4</accession>
<dbReference type="GO" id="GO:0071555">
    <property type="term" value="P:cell wall organization"/>
    <property type="evidence" value="ECO:0007669"/>
    <property type="project" value="UniProtKB-UniRule"/>
</dbReference>
<evidence type="ECO:0000256" key="7">
    <source>
        <dbReference type="ARBA" id="ARBA00022984"/>
    </source>
</evidence>
<comment type="similarity">
    <text evidence="2">Belongs to the YkuD family.</text>
</comment>
<evidence type="ECO:0000256" key="1">
    <source>
        <dbReference type="ARBA" id="ARBA00004752"/>
    </source>
</evidence>
<dbReference type="SUPFAM" id="SSF141523">
    <property type="entry name" value="L,D-transpeptidase catalytic domain-like"/>
    <property type="match status" value="1"/>
</dbReference>
<dbReference type="InterPro" id="IPR038063">
    <property type="entry name" value="Transpep_catalytic_dom"/>
</dbReference>
<comment type="caution">
    <text evidence="12">The sequence shown here is derived from an EMBL/GenBank/DDBJ whole genome shotgun (WGS) entry which is preliminary data.</text>
</comment>
<evidence type="ECO:0000256" key="8">
    <source>
        <dbReference type="ARBA" id="ARBA00023316"/>
    </source>
</evidence>
<organism evidence="12 13">
    <name type="scientific">Neisseria subflava NJ9703</name>
    <dbReference type="NCBI Taxonomy" id="546268"/>
    <lineage>
        <taxon>Bacteria</taxon>
        <taxon>Pseudomonadati</taxon>
        <taxon>Pseudomonadota</taxon>
        <taxon>Betaproteobacteria</taxon>
        <taxon>Neisseriales</taxon>
        <taxon>Neisseriaceae</taxon>
        <taxon>Neisseria</taxon>
    </lineage>
</organism>
<dbReference type="GO" id="GO:0071972">
    <property type="term" value="F:peptidoglycan L,D-transpeptidase activity"/>
    <property type="evidence" value="ECO:0007669"/>
    <property type="project" value="TreeGrafter"/>
</dbReference>
<keyword evidence="6 9" id="KW-0133">Cell shape</keyword>
<evidence type="ECO:0000256" key="3">
    <source>
        <dbReference type="ARBA" id="ARBA00022676"/>
    </source>
</evidence>
<feature type="domain" description="L,D-TPase catalytic" evidence="11">
    <location>
        <begin position="48"/>
        <end position="180"/>
    </location>
</feature>
<feature type="active site" description="Proton donor/acceptor" evidence="9">
    <location>
        <position position="140"/>
    </location>
</feature>
<keyword evidence="8 9" id="KW-0961">Cell wall biogenesis/degradation</keyword>
<keyword evidence="4" id="KW-0808">Transferase</keyword>